<sequence>MNASFAHDRTHYDAPVRVLEKRDLPTPGQSVKVVGLSEDSARDVRARLAYGGMLRLRCAPLSARDPRAVEVRLQAGDLDFLVGYLPRALVERVRTALALETIAREVDVVAGSGALRVAFKEQARIRRLFD</sequence>
<dbReference type="AlphaFoldDB" id="A0A1I5TUS7"/>
<evidence type="ECO:0000313" key="1">
    <source>
        <dbReference type="EMBL" id="SFP86738.1"/>
    </source>
</evidence>
<proteinExistence type="predicted"/>
<gene>
    <name evidence="1" type="ORF">SAMN04488047_11536</name>
</gene>
<keyword evidence="2" id="KW-1185">Reference proteome</keyword>
<dbReference type="Proteomes" id="UP000199356">
    <property type="component" value="Unassembled WGS sequence"/>
</dbReference>
<evidence type="ECO:0000313" key="2">
    <source>
        <dbReference type="Proteomes" id="UP000199356"/>
    </source>
</evidence>
<protein>
    <recommendedName>
        <fullName evidence="3">HIRAN domain-containing protein</fullName>
    </recommendedName>
</protein>
<dbReference type="Gene3D" id="3.30.70.2330">
    <property type="match status" value="1"/>
</dbReference>
<name>A0A1I5TUS7_9RHOB</name>
<dbReference type="RefSeq" id="WP_093424207.1">
    <property type="nucleotide sequence ID" value="NZ_FOXA01000015.1"/>
</dbReference>
<evidence type="ECO:0008006" key="3">
    <source>
        <dbReference type="Google" id="ProtNLM"/>
    </source>
</evidence>
<reference evidence="1 2" key="1">
    <citation type="submission" date="2016-10" db="EMBL/GenBank/DDBJ databases">
        <authorList>
            <person name="de Groot N.N."/>
        </authorList>
    </citation>
    <scope>NUCLEOTIDE SEQUENCE [LARGE SCALE GENOMIC DNA]</scope>
    <source>
        <strain evidence="1 2">DSM 19547</strain>
    </source>
</reference>
<dbReference type="EMBL" id="FOXA01000015">
    <property type="protein sequence ID" value="SFP86738.1"/>
    <property type="molecule type" value="Genomic_DNA"/>
</dbReference>
<organism evidence="1 2">
    <name type="scientific">Tranquillimonas alkanivorans</name>
    <dbReference type="NCBI Taxonomy" id="441119"/>
    <lineage>
        <taxon>Bacteria</taxon>
        <taxon>Pseudomonadati</taxon>
        <taxon>Pseudomonadota</taxon>
        <taxon>Alphaproteobacteria</taxon>
        <taxon>Rhodobacterales</taxon>
        <taxon>Roseobacteraceae</taxon>
        <taxon>Tranquillimonas</taxon>
    </lineage>
</organism>
<dbReference type="STRING" id="441119.SAMN04488047_11536"/>
<accession>A0A1I5TUS7</accession>